<evidence type="ECO:0000256" key="3">
    <source>
        <dbReference type="ARBA" id="ARBA00023015"/>
    </source>
</evidence>
<keyword evidence="7" id="KW-0539">Nucleus</keyword>
<dbReference type="PROSITE" id="PS00036">
    <property type="entry name" value="BZIP_BASIC"/>
    <property type="match status" value="1"/>
</dbReference>
<evidence type="ECO:0000313" key="11">
    <source>
        <dbReference type="EMBL" id="KAF9325115.1"/>
    </source>
</evidence>
<dbReference type="InterPro" id="IPR044280">
    <property type="entry name" value="Hac1/HY5"/>
</dbReference>
<keyword evidence="3" id="KW-0805">Transcription regulation</keyword>
<evidence type="ECO:0000256" key="9">
    <source>
        <dbReference type="SAM" id="MobiDB-lite"/>
    </source>
</evidence>
<dbReference type="SUPFAM" id="SSF57959">
    <property type="entry name" value="Leucine zipper domain"/>
    <property type="match status" value="1"/>
</dbReference>
<organism evidence="11 12">
    <name type="scientific">Podila minutissima</name>
    <dbReference type="NCBI Taxonomy" id="64525"/>
    <lineage>
        <taxon>Eukaryota</taxon>
        <taxon>Fungi</taxon>
        <taxon>Fungi incertae sedis</taxon>
        <taxon>Mucoromycota</taxon>
        <taxon>Mortierellomycotina</taxon>
        <taxon>Mortierellomycetes</taxon>
        <taxon>Mortierellales</taxon>
        <taxon>Mortierellaceae</taxon>
        <taxon>Podila</taxon>
    </lineage>
</organism>
<dbReference type="PROSITE" id="PS50217">
    <property type="entry name" value="BZIP"/>
    <property type="match status" value="1"/>
</dbReference>
<dbReference type="GO" id="GO:0006986">
    <property type="term" value="P:response to unfolded protein"/>
    <property type="evidence" value="ECO:0007669"/>
    <property type="project" value="UniProtKB-KW"/>
</dbReference>
<dbReference type="AlphaFoldDB" id="A0A9P5SFM5"/>
<dbReference type="Proteomes" id="UP000696485">
    <property type="component" value="Unassembled WGS sequence"/>
</dbReference>
<evidence type="ECO:0000256" key="7">
    <source>
        <dbReference type="ARBA" id="ARBA00023242"/>
    </source>
</evidence>
<name>A0A9P5SFM5_9FUNG</name>
<accession>A0A9P5SFM5</accession>
<dbReference type="GO" id="GO:0005634">
    <property type="term" value="C:nucleus"/>
    <property type="evidence" value="ECO:0007669"/>
    <property type="project" value="UniProtKB-SubCell"/>
</dbReference>
<feature type="region of interest" description="Disordered" evidence="9">
    <location>
        <begin position="219"/>
        <end position="249"/>
    </location>
</feature>
<comment type="similarity">
    <text evidence="2">Belongs to the bZIP family.</text>
</comment>
<keyword evidence="8" id="KW-0175">Coiled coil</keyword>
<feature type="domain" description="BZIP" evidence="10">
    <location>
        <begin position="116"/>
        <end position="179"/>
    </location>
</feature>
<feature type="region of interest" description="Disordered" evidence="9">
    <location>
        <begin position="82"/>
        <end position="119"/>
    </location>
</feature>
<dbReference type="PANTHER" id="PTHR46714:SF6">
    <property type="entry name" value="TRANSCRIPTIONAL ACTIVATOR HAC1"/>
    <property type="match status" value="1"/>
</dbReference>
<comment type="caution">
    <text evidence="11">The sequence shown here is derived from an EMBL/GenBank/DDBJ whole genome shotgun (WGS) entry which is preliminary data.</text>
</comment>
<evidence type="ECO:0000256" key="4">
    <source>
        <dbReference type="ARBA" id="ARBA00023125"/>
    </source>
</evidence>
<evidence type="ECO:0000256" key="6">
    <source>
        <dbReference type="ARBA" id="ARBA00023230"/>
    </source>
</evidence>
<evidence type="ECO:0000256" key="5">
    <source>
        <dbReference type="ARBA" id="ARBA00023163"/>
    </source>
</evidence>
<evidence type="ECO:0000256" key="2">
    <source>
        <dbReference type="ARBA" id="ARBA00007163"/>
    </source>
</evidence>
<sequence>MMAHASSADAPFDSEVSFADLDSEALVTTLSATPLPTFMTSTATQTTIITTTITPSTPNCDPSIIAISPLNLKLESPLLTALSEPEEPSSSTGRRKSTSTGPSSKKRPAADPLDKEAKARERVLRNRAAAQESRDKKRKYVAEIEASNESLQQENVQLLKRLKTVESDNLTLSHKLEALSAQFAQMQQQLSLGMMNINNSGVGFCQSAVLAKKVKASKDVSANSRQQKLAPPKKRSPFNSPHKNNHRRQHSMTMKNLMVKAKSLNKEAPDQSAARWTETSCRPFCNNSSKALTLSSFAAASFQLNQLAQVLLLASILPQLMLNFSTLFLISTGAQSSSLPPEDPLLRQAVSFIHRLSPPLSSPLFNGPTTTTAPYLQPGTIKDNITSLDPSVIEEIVTEFRQGRKDAARRLLVKALLSKS</sequence>
<protein>
    <recommendedName>
        <fullName evidence="10">BZIP domain-containing protein</fullName>
    </recommendedName>
</protein>
<dbReference type="Gene3D" id="1.20.5.170">
    <property type="match status" value="1"/>
</dbReference>
<dbReference type="GO" id="GO:0045944">
    <property type="term" value="P:positive regulation of transcription by RNA polymerase II"/>
    <property type="evidence" value="ECO:0007669"/>
    <property type="project" value="InterPro"/>
</dbReference>
<dbReference type="InterPro" id="IPR004827">
    <property type="entry name" value="bZIP"/>
</dbReference>
<evidence type="ECO:0000313" key="12">
    <source>
        <dbReference type="Proteomes" id="UP000696485"/>
    </source>
</evidence>
<keyword evidence="5" id="KW-0804">Transcription</keyword>
<feature type="compositionally biased region" description="Low complexity" evidence="9">
    <location>
        <begin position="88"/>
        <end position="103"/>
    </location>
</feature>
<dbReference type="GO" id="GO:0003677">
    <property type="term" value="F:DNA binding"/>
    <property type="evidence" value="ECO:0007669"/>
    <property type="project" value="UniProtKB-KW"/>
</dbReference>
<dbReference type="GO" id="GO:0000981">
    <property type="term" value="F:DNA-binding transcription factor activity, RNA polymerase II-specific"/>
    <property type="evidence" value="ECO:0007669"/>
    <property type="project" value="InterPro"/>
</dbReference>
<reference evidence="11" key="1">
    <citation type="journal article" date="2020" name="Fungal Divers.">
        <title>Resolving the Mortierellaceae phylogeny through synthesis of multi-gene phylogenetics and phylogenomics.</title>
        <authorList>
            <person name="Vandepol N."/>
            <person name="Liber J."/>
            <person name="Desiro A."/>
            <person name="Na H."/>
            <person name="Kennedy M."/>
            <person name="Barry K."/>
            <person name="Grigoriev I.V."/>
            <person name="Miller A.N."/>
            <person name="O'Donnell K."/>
            <person name="Stajich J.E."/>
            <person name="Bonito G."/>
        </authorList>
    </citation>
    <scope>NUCLEOTIDE SEQUENCE</scope>
    <source>
        <strain evidence="11">NVP1</strain>
    </source>
</reference>
<gene>
    <name evidence="11" type="ORF">BG006_011383</name>
</gene>
<keyword evidence="12" id="KW-1185">Reference proteome</keyword>
<dbReference type="EMBL" id="JAAAUY010000975">
    <property type="protein sequence ID" value="KAF9325115.1"/>
    <property type="molecule type" value="Genomic_DNA"/>
</dbReference>
<dbReference type="SMART" id="SM00338">
    <property type="entry name" value="BRLZ"/>
    <property type="match status" value="1"/>
</dbReference>
<evidence type="ECO:0000256" key="8">
    <source>
        <dbReference type="SAM" id="Coils"/>
    </source>
</evidence>
<evidence type="ECO:0000259" key="10">
    <source>
        <dbReference type="PROSITE" id="PS50217"/>
    </source>
</evidence>
<dbReference type="PANTHER" id="PTHR46714">
    <property type="entry name" value="TRANSCRIPTIONAL ACTIVATOR HAC1"/>
    <property type="match status" value="1"/>
</dbReference>
<keyword evidence="6" id="KW-0834">Unfolded protein response</keyword>
<dbReference type="InterPro" id="IPR046347">
    <property type="entry name" value="bZIP_sf"/>
</dbReference>
<feature type="coiled-coil region" evidence="8">
    <location>
        <begin position="134"/>
        <end position="168"/>
    </location>
</feature>
<proteinExistence type="inferred from homology"/>
<dbReference type="Pfam" id="PF07716">
    <property type="entry name" value="bZIP_2"/>
    <property type="match status" value="1"/>
</dbReference>
<comment type="subcellular location">
    <subcellularLocation>
        <location evidence="1">Nucleus</location>
    </subcellularLocation>
</comment>
<dbReference type="CDD" id="cd14686">
    <property type="entry name" value="bZIP"/>
    <property type="match status" value="1"/>
</dbReference>
<evidence type="ECO:0000256" key="1">
    <source>
        <dbReference type="ARBA" id="ARBA00004123"/>
    </source>
</evidence>
<feature type="compositionally biased region" description="Basic and acidic residues" evidence="9">
    <location>
        <begin position="108"/>
        <end position="119"/>
    </location>
</feature>
<keyword evidence="4" id="KW-0238">DNA-binding</keyword>